<name>A0A437N9F3_9SPHN</name>
<dbReference type="AlphaFoldDB" id="A0A437N9F3"/>
<accession>A0A437N9F3</accession>
<dbReference type="PANTHER" id="PTHR30203:SF21">
    <property type="entry name" value="OUTER MEMBRANE COMPONENT OF MULTIDRUG EFFLUX PUMP-RELATED"/>
    <property type="match status" value="1"/>
</dbReference>
<gene>
    <name evidence="3" type="ORF">EOE18_04590</name>
</gene>
<reference evidence="3 4" key="1">
    <citation type="submission" date="2019-01" db="EMBL/GenBank/DDBJ databases">
        <authorList>
            <person name="Chen W.-M."/>
        </authorList>
    </citation>
    <scope>NUCLEOTIDE SEQUENCE [LARGE SCALE GENOMIC DNA]</scope>
    <source>
        <strain evidence="3 4">FSY-9</strain>
    </source>
</reference>
<dbReference type="NCBIfam" id="TIGR01845">
    <property type="entry name" value="outer_NodT"/>
    <property type="match status" value="1"/>
</dbReference>
<protein>
    <submittedName>
        <fullName evidence="3">Efflux transporter outer membrane subunit</fullName>
    </submittedName>
</protein>
<dbReference type="Pfam" id="PF02321">
    <property type="entry name" value="OEP"/>
    <property type="match status" value="2"/>
</dbReference>
<dbReference type="Gene3D" id="1.20.1600.10">
    <property type="entry name" value="Outer membrane efflux proteins (OEP)"/>
    <property type="match status" value="1"/>
</dbReference>
<keyword evidence="2" id="KW-0812">Transmembrane</keyword>
<keyword evidence="2" id="KW-0564">Palmitate</keyword>
<dbReference type="GO" id="GO:0015562">
    <property type="term" value="F:efflux transmembrane transporter activity"/>
    <property type="evidence" value="ECO:0007669"/>
    <property type="project" value="InterPro"/>
</dbReference>
<organism evidence="3 4">
    <name type="scientific">Novosphingobium umbonatum</name>
    <dbReference type="NCBI Taxonomy" id="1908524"/>
    <lineage>
        <taxon>Bacteria</taxon>
        <taxon>Pseudomonadati</taxon>
        <taxon>Pseudomonadota</taxon>
        <taxon>Alphaproteobacteria</taxon>
        <taxon>Sphingomonadales</taxon>
        <taxon>Sphingomonadaceae</taxon>
        <taxon>Novosphingobium</taxon>
    </lineage>
</organism>
<evidence type="ECO:0000313" key="4">
    <source>
        <dbReference type="Proteomes" id="UP000282837"/>
    </source>
</evidence>
<comment type="similarity">
    <text evidence="1 2">Belongs to the outer membrane factor (OMF) (TC 1.B.17) family.</text>
</comment>
<dbReference type="InterPro" id="IPR003423">
    <property type="entry name" value="OMP_efflux"/>
</dbReference>
<dbReference type="PANTHER" id="PTHR30203">
    <property type="entry name" value="OUTER MEMBRANE CATION EFFLUX PROTEIN"/>
    <property type="match status" value="1"/>
</dbReference>
<dbReference type="Gene3D" id="2.20.200.10">
    <property type="entry name" value="Outer membrane efflux proteins (OEP)"/>
    <property type="match status" value="1"/>
</dbReference>
<evidence type="ECO:0000256" key="1">
    <source>
        <dbReference type="ARBA" id="ARBA00007613"/>
    </source>
</evidence>
<keyword evidence="2" id="KW-1134">Transmembrane beta strand</keyword>
<keyword evidence="4" id="KW-1185">Reference proteome</keyword>
<dbReference type="EMBL" id="SACO01000003">
    <property type="protein sequence ID" value="RVU06462.1"/>
    <property type="molecule type" value="Genomic_DNA"/>
</dbReference>
<evidence type="ECO:0000313" key="3">
    <source>
        <dbReference type="EMBL" id="RVU06462.1"/>
    </source>
</evidence>
<dbReference type="SUPFAM" id="SSF56954">
    <property type="entry name" value="Outer membrane efflux proteins (OEP)"/>
    <property type="match status" value="1"/>
</dbReference>
<dbReference type="Proteomes" id="UP000282837">
    <property type="component" value="Unassembled WGS sequence"/>
</dbReference>
<dbReference type="GO" id="GO:0005886">
    <property type="term" value="C:plasma membrane"/>
    <property type="evidence" value="ECO:0007669"/>
    <property type="project" value="UniProtKB-SubCell"/>
</dbReference>
<keyword evidence="2" id="KW-0472">Membrane</keyword>
<evidence type="ECO:0000256" key="2">
    <source>
        <dbReference type="RuleBase" id="RU362097"/>
    </source>
</evidence>
<keyword evidence="2" id="KW-0449">Lipoprotein</keyword>
<dbReference type="OrthoDB" id="9770517at2"/>
<proteinExistence type="inferred from homology"/>
<comment type="subcellular location">
    <subcellularLocation>
        <location evidence="2">Cell membrane</location>
        <topology evidence="2">Lipid-anchor</topology>
    </subcellularLocation>
</comment>
<comment type="caution">
    <text evidence="3">The sequence shown here is derived from an EMBL/GenBank/DDBJ whole genome shotgun (WGS) entry which is preliminary data.</text>
</comment>
<dbReference type="InterPro" id="IPR010131">
    <property type="entry name" value="MdtP/NodT-like"/>
</dbReference>
<sequence>MPLMLAGCAAVGPDYHVPPKAAINASTAQGAFREARARTSGDPLPARWWHLYDDPVLDRLEEQALAANTDLRTAAAHLAQAGSVTAVAEGAKEVEFGASLGVQRARLSAESYLKDETLPVFNLGSASATMSYQVDLFGRIRRSVEAAKADEEASEATLGAVGVTVAAQVARAYVAQCSASEAQGLLQQQVARQEEALSAVRRLAQAGRLPQGDVTRMELRLAQAQAALAPQQARSRAALYQLAYLLGRAPADYPREAETCHAIPQLRQALPTGDGAALLRRRPDIRAAERQLAAATARIGVATADLYPQIGLGLSGGSIGLLQDLGQGVANMWSLGSLIRWNIPSGGARAKVQVARAGADVALARFDGVVLAALRETETALSTYAQDHERHAALQRAMAAADLSLQETVTLRRAGKAPLLADLGEQQNALMARSAEQSARENLAQDQINLFLALGGGWQN</sequence>